<evidence type="ECO:0000313" key="3">
    <source>
        <dbReference type="EMBL" id="PWW45229.1"/>
    </source>
</evidence>
<comment type="caution">
    <text evidence="3">The sequence shown here is derived from an EMBL/GenBank/DDBJ whole genome shotgun (WGS) entry which is preliminary data.</text>
</comment>
<organism evidence="3 4">
    <name type="scientific">Paenibacillus pabuli</name>
    <dbReference type="NCBI Taxonomy" id="1472"/>
    <lineage>
        <taxon>Bacteria</taxon>
        <taxon>Bacillati</taxon>
        <taxon>Bacillota</taxon>
        <taxon>Bacilli</taxon>
        <taxon>Bacillales</taxon>
        <taxon>Paenibacillaceae</taxon>
        <taxon>Paenibacillus</taxon>
    </lineage>
</organism>
<feature type="domain" description="Cell envelope-related transcriptional attenuator" evidence="2">
    <location>
        <begin position="83"/>
        <end position="224"/>
    </location>
</feature>
<dbReference type="InterPro" id="IPR004474">
    <property type="entry name" value="LytR_CpsA_psr"/>
</dbReference>
<dbReference type="NCBIfam" id="TIGR00350">
    <property type="entry name" value="lytR_cpsA_psr"/>
    <property type="match status" value="1"/>
</dbReference>
<dbReference type="PANTHER" id="PTHR33392:SF6">
    <property type="entry name" value="POLYISOPRENYL-TEICHOIC ACID--PEPTIDOGLYCAN TEICHOIC ACID TRANSFERASE TAGU"/>
    <property type="match status" value="1"/>
</dbReference>
<dbReference type="PANTHER" id="PTHR33392">
    <property type="entry name" value="POLYISOPRENYL-TEICHOIC ACID--PEPTIDOGLYCAN TEICHOIC ACID TRANSFERASE TAGU"/>
    <property type="match status" value="1"/>
</dbReference>
<accession>A0A855Y3D1</accession>
<proteinExistence type="inferred from homology"/>
<reference evidence="3 4" key="1">
    <citation type="submission" date="2018-05" db="EMBL/GenBank/DDBJ databases">
        <title>Freshwater and sediment microbial communities from various areas in North America, analyzing microbe dynamics in response to fracking.</title>
        <authorList>
            <person name="Lamendella R."/>
        </authorList>
    </citation>
    <scope>NUCLEOTIDE SEQUENCE [LARGE SCALE GENOMIC DNA]</scope>
    <source>
        <strain evidence="3 4">DB-3</strain>
    </source>
</reference>
<evidence type="ECO:0000256" key="1">
    <source>
        <dbReference type="ARBA" id="ARBA00006068"/>
    </source>
</evidence>
<protein>
    <submittedName>
        <fullName evidence="3">LytR family transcriptional attenuator</fullName>
    </submittedName>
</protein>
<dbReference type="AlphaFoldDB" id="A0A855Y3D1"/>
<dbReference type="Proteomes" id="UP000247078">
    <property type="component" value="Unassembled WGS sequence"/>
</dbReference>
<dbReference type="Pfam" id="PF03816">
    <property type="entry name" value="LytR_cpsA_psr"/>
    <property type="match status" value="1"/>
</dbReference>
<name>A0A855Y3D1_9BACL</name>
<evidence type="ECO:0000313" key="4">
    <source>
        <dbReference type="Proteomes" id="UP000247078"/>
    </source>
</evidence>
<dbReference type="Gene3D" id="3.40.630.190">
    <property type="entry name" value="LCP protein"/>
    <property type="match status" value="1"/>
</dbReference>
<gene>
    <name evidence="3" type="ORF">DET56_101430</name>
</gene>
<dbReference type="InterPro" id="IPR050922">
    <property type="entry name" value="LytR/CpsA/Psr_CW_biosynth"/>
</dbReference>
<sequence length="306" mass="34750">MKLWLKFTLSALSLLLLGILGYGIFVYYTVKSTANNMYEPLDPVKPVSIVTDVRGGKEINIHDKDPFTVMVMGVDERSTDTGRTDTIIVLSVNPAKKSVLMFNIPRDTRTEIVGHGTVDKINHAYAFGGVNMAVDTVEKFLDAPIDYYIKVNMQGFKQLVDLLGGVEVNNHFAFDYQGHHYSEGLIKLNGNEALGYTRMRYDDPRGDLGRNGRQRQVLEYLMHSTLQVSNVIHLQTILAEIENNVRTDITFEEMKSLLINYRSDLENIKTVELEGKGTKINGVYYYLIDQEERNKAHDLIQQHLAK</sequence>
<dbReference type="EMBL" id="QGTZ01000001">
    <property type="protein sequence ID" value="PWW45229.1"/>
    <property type="molecule type" value="Genomic_DNA"/>
</dbReference>
<dbReference type="RefSeq" id="WP_109998044.1">
    <property type="nucleotide sequence ID" value="NZ_QGTZ01000001.1"/>
</dbReference>
<evidence type="ECO:0000259" key="2">
    <source>
        <dbReference type="Pfam" id="PF03816"/>
    </source>
</evidence>
<comment type="similarity">
    <text evidence="1">Belongs to the LytR/CpsA/Psr (LCP) family.</text>
</comment>